<evidence type="ECO:0000256" key="3">
    <source>
        <dbReference type="ARBA" id="ARBA00004824"/>
    </source>
</evidence>
<dbReference type="InterPro" id="IPR005785">
    <property type="entry name" value="B_amino_transI"/>
</dbReference>
<dbReference type="GO" id="GO:0052655">
    <property type="term" value="F:L-valine-2-oxoglutarate transaminase activity"/>
    <property type="evidence" value="ECO:0007669"/>
    <property type="project" value="RHEA"/>
</dbReference>
<dbReference type="GO" id="GO:0009097">
    <property type="term" value="P:isoleucine biosynthetic process"/>
    <property type="evidence" value="ECO:0007669"/>
    <property type="project" value="UniProtKB-UniPathway"/>
</dbReference>
<evidence type="ECO:0000256" key="17">
    <source>
        <dbReference type="RuleBase" id="RU364094"/>
    </source>
</evidence>
<evidence type="ECO:0000313" key="18">
    <source>
        <dbReference type="EMBL" id="PSR22803.1"/>
    </source>
</evidence>
<keyword evidence="11 17" id="KW-0100">Branched-chain amino acid biosynthesis</keyword>
<comment type="function">
    <text evidence="2 17">Acts on leucine, isoleucine and valine.</text>
</comment>
<dbReference type="GO" id="GO:0005829">
    <property type="term" value="C:cytosol"/>
    <property type="evidence" value="ECO:0007669"/>
    <property type="project" value="TreeGrafter"/>
</dbReference>
<evidence type="ECO:0000256" key="11">
    <source>
        <dbReference type="ARBA" id="ARBA00023304"/>
    </source>
</evidence>
<organism evidence="18 19">
    <name type="scientific">Sulfobacillus acidophilus</name>
    <dbReference type="NCBI Taxonomy" id="53633"/>
    <lineage>
        <taxon>Bacteria</taxon>
        <taxon>Bacillati</taxon>
        <taxon>Bacillota</taxon>
        <taxon>Clostridia</taxon>
        <taxon>Eubacteriales</taxon>
        <taxon>Clostridiales Family XVII. Incertae Sedis</taxon>
        <taxon>Sulfobacillus</taxon>
    </lineage>
</organism>
<evidence type="ECO:0000256" key="8">
    <source>
        <dbReference type="ARBA" id="ARBA00022605"/>
    </source>
</evidence>
<dbReference type="PROSITE" id="PS00770">
    <property type="entry name" value="AA_TRANSFER_CLASS_4"/>
    <property type="match status" value="1"/>
</dbReference>
<dbReference type="InterPro" id="IPR050571">
    <property type="entry name" value="Class-IV_PLP-Dep_Aminotrnsfr"/>
</dbReference>
<keyword evidence="7 17" id="KW-0032">Aminotransferase</keyword>
<dbReference type="GO" id="GO:0052654">
    <property type="term" value="F:L-leucine-2-oxoglutarate transaminase activity"/>
    <property type="evidence" value="ECO:0007669"/>
    <property type="project" value="RHEA"/>
</dbReference>
<comment type="cofactor">
    <cofactor evidence="1 16">
        <name>pyridoxal 5'-phosphate</name>
        <dbReference type="ChEBI" id="CHEBI:597326"/>
    </cofactor>
</comment>
<dbReference type="PANTHER" id="PTHR42743">
    <property type="entry name" value="AMINO-ACID AMINOTRANSFERASE"/>
    <property type="match status" value="1"/>
</dbReference>
<dbReference type="Pfam" id="PF01063">
    <property type="entry name" value="Aminotran_4"/>
    <property type="match status" value="1"/>
</dbReference>
<comment type="catalytic activity">
    <reaction evidence="13 17">
        <text>L-isoleucine + 2-oxoglutarate = (S)-3-methyl-2-oxopentanoate + L-glutamate</text>
        <dbReference type="Rhea" id="RHEA:24801"/>
        <dbReference type="ChEBI" id="CHEBI:16810"/>
        <dbReference type="ChEBI" id="CHEBI:29985"/>
        <dbReference type="ChEBI" id="CHEBI:35146"/>
        <dbReference type="ChEBI" id="CHEBI:58045"/>
        <dbReference type="EC" id="2.6.1.42"/>
    </reaction>
</comment>
<dbReference type="GO" id="GO:0009099">
    <property type="term" value="P:L-valine biosynthetic process"/>
    <property type="evidence" value="ECO:0007669"/>
    <property type="project" value="UniProtKB-UniPathway"/>
</dbReference>
<dbReference type="InterPro" id="IPR036038">
    <property type="entry name" value="Aminotransferase-like"/>
</dbReference>
<dbReference type="CDD" id="cd01558">
    <property type="entry name" value="D-AAT_like"/>
    <property type="match status" value="1"/>
</dbReference>
<dbReference type="NCBIfam" id="TIGR01122">
    <property type="entry name" value="ilvE_I"/>
    <property type="match status" value="1"/>
</dbReference>
<evidence type="ECO:0000256" key="7">
    <source>
        <dbReference type="ARBA" id="ARBA00022576"/>
    </source>
</evidence>
<dbReference type="FunFam" id="3.30.470.10:FF:000006">
    <property type="entry name" value="Branched-chain-amino-acid aminotransferase"/>
    <property type="match status" value="1"/>
</dbReference>
<evidence type="ECO:0000256" key="13">
    <source>
        <dbReference type="ARBA" id="ARBA00048798"/>
    </source>
</evidence>
<keyword evidence="10 16" id="KW-0663">Pyridoxal phosphate</keyword>
<evidence type="ECO:0000256" key="6">
    <source>
        <dbReference type="ARBA" id="ARBA00009320"/>
    </source>
</evidence>
<evidence type="ECO:0000313" key="19">
    <source>
        <dbReference type="Proteomes" id="UP000241848"/>
    </source>
</evidence>
<dbReference type="SUPFAM" id="SSF56752">
    <property type="entry name" value="D-aminoacid aminotransferase-like PLP-dependent enzymes"/>
    <property type="match status" value="1"/>
</dbReference>
<dbReference type="FunFam" id="3.20.10.10:FF:000002">
    <property type="entry name" value="D-alanine aminotransferase"/>
    <property type="match status" value="1"/>
</dbReference>
<evidence type="ECO:0000256" key="9">
    <source>
        <dbReference type="ARBA" id="ARBA00022679"/>
    </source>
</evidence>
<comment type="catalytic activity">
    <reaction evidence="12 17">
        <text>L-valine + 2-oxoglutarate = 3-methyl-2-oxobutanoate + L-glutamate</text>
        <dbReference type="Rhea" id="RHEA:24813"/>
        <dbReference type="ChEBI" id="CHEBI:11851"/>
        <dbReference type="ChEBI" id="CHEBI:16810"/>
        <dbReference type="ChEBI" id="CHEBI:29985"/>
        <dbReference type="ChEBI" id="CHEBI:57762"/>
        <dbReference type="EC" id="2.6.1.42"/>
    </reaction>
</comment>
<comment type="pathway">
    <text evidence="5 17">Amino-acid biosynthesis; L-leucine biosynthesis; L-leucine from 3-methyl-2-oxobutanoate: step 4/4.</text>
</comment>
<protein>
    <recommendedName>
        <fullName evidence="17">Branched-chain-amino-acid aminotransferase</fullName>
        <shortName evidence="17">BCAT</shortName>
        <ecNumber evidence="17">2.6.1.42</ecNumber>
    </recommendedName>
</protein>
<sequence>MGTRMMFFNGTMMAESEVRISPFDHGFLYGDGIFEGIRAYNGKVFKLDEHIKRLFASAKSIMLEIPYTPSVMAQHVVETVAANHLNDAYIRLVISRGAGDLGLDPKRCDQPTVLIIADRIQLYPESLYEEGLPLASSAIRRPSGDVLNPQIKSLNYLNSILAKVEAGQRGVPEMVLMNQLGYVVEGTGDNVFIVRDGALVTPPLWAGILPGITRSTVIDLARANGYEVREENFTLHELYNADECFLTGTAAEVIAAVSCDGRPIGDGKPGNVARTMRTLFMRYAQAHGTDIYPNVSVV</sequence>
<dbReference type="Gene3D" id="3.30.470.10">
    <property type="match status" value="1"/>
</dbReference>
<proteinExistence type="inferred from homology"/>
<comment type="caution">
    <text evidence="18">The sequence shown here is derived from an EMBL/GenBank/DDBJ whole genome shotgun (WGS) entry which is preliminary data.</text>
</comment>
<evidence type="ECO:0000256" key="12">
    <source>
        <dbReference type="ARBA" id="ARBA00048212"/>
    </source>
</evidence>
<comment type="pathway">
    <text evidence="4 17">Amino-acid biosynthesis; L-valine biosynthesis; L-valine from pyruvate: step 4/4.</text>
</comment>
<comment type="pathway">
    <text evidence="3 17">Amino-acid biosynthesis; L-isoleucine biosynthesis; L-isoleucine from 2-oxobutanoate: step 4/4.</text>
</comment>
<dbReference type="UniPathway" id="UPA00049">
    <property type="reaction ID" value="UER00062"/>
</dbReference>
<dbReference type="InterPro" id="IPR018300">
    <property type="entry name" value="Aminotrans_IV_CS"/>
</dbReference>
<dbReference type="Gene3D" id="3.20.10.10">
    <property type="entry name" value="D-amino Acid Aminotransferase, subunit A, domain 2"/>
    <property type="match status" value="1"/>
</dbReference>
<dbReference type="GO" id="GO:0009098">
    <property type="term" value="P:L-leucine biosynthetic process"/>
    <property type="evidence" value="ECO:0007669"/>
    <property type="project" value="UniProtKB-UniPathway"/>
</dbReference>
<dbReference type="InterPro" id="IPR001544">
    <property type="entry name" value="Aminotrans_IV"/>
</dbReference>
<dbReference type="EMBL" id="PXYV01000012">
    <property type="protein sequence ID" value="PSR22803.1"/>
    <property type="molecule type" value="Genomic_DNA"/>
</dbReference>
<evidence type="ECO:0000256" key="15">
    <source>
        <dbReference type="RuleBase" id="RU004106"/>
    </source>
</evidence>
<keyword evidence="9 17" id="KW-0808">Transferase</keyword>
<dbReference type="InterPro" id="IPR043131">
    <property type="entry name" value="BCAT-like_N"/>
</dbReference>
<dbReference type="UniPathway" id="UPA00048">
    <property type="reaction ID" value="UER00073"/>
</dbReference>
<evidence type="ECO:0000256" key="14">
    <source>
        <dbReference type="ARBA" id="ARBA00049229"/>
    </source>
</evidence>
<dbReference type="EC" id="2.6.1.42" evidence="17"/>
<dbReference type="UniPathway" id="UPA00047">
    <property type="reaction ID" value="UER00058"/>
</dbReference>
<comment type="catalytic activity">
    <reaction evidence="14 17">
        <text>L-leucine + 2-oxoglutarate = 4-methyl-2-oxopentanoate + L-glutamate</text>
        <dbReference type="Rhea" id="RHEA:18321"/>
        <dbReference type="ChEBI" id="CHEBI:16810"/>
        <dbReference type="ChEBI" id="CHEBI:17865"/>
        <dbReference type="ChEBI" id="CHEBI:29985"/>
        <dbReference type="ChEBI" id="CHEBI:57427"/>
        <dbReference type="EC" id="2.6.1.42"/>
    </reaction>
</comment>
<gene>
    <name evidence="17 18" type="primary">ilvE</name>
    <name evidence="18" type="ORF">C7B45_05610</name>
</gene>
<evidence type="ECO:0000256" key="1">
    <source>
        <dbReference type="ARBA" id="ARBA00001933"/>
    </source>
</evidence>
<evidence type="ECO:0000256" key="10">
    <source>
        <dbReference type="ARBA" id="ARBA00022898"/>
    </source>
</evidence>
<dbReference type="GO" id="GO:0052656">
    <property type="term" value="F:L-isoleucine-2-oxoglutarate transaminase activity"/>
    <property type="evidence" value="ECO:0007669"/>
    <property type="project" value="RHEA"/>
</dbReference>
<accession>A0A2T2WKN6</accession>
<dbReference type="NCBIfam" id="NF006185">
    <property type="entry name" value="PRK08320.1"/>
    <property type="match status" value="1"/>
</dbReference>
<reference evidence="18 19" key="1">
    <citation type="journal article" date="2014" name="BMC Genomics">
        <title>Comparison of environmental and isolate Sulfobacillus genomes reveals diverse carbon, sulfur, nitrogen, and hydrogen metabolisms.</title>
        <authorList>
            <person name="Justice N.B."/>
            <person name="Norman A."/>
            <person name="Brown C.T."/>
            <person name="Singh A."/>
            <person name="Thomas B.C."/>
            <person name="Banfield J.F."/>
        </authorList>
    </citation>
    <scope>NUCLEOTIDE SEQUENCE [LARGE SCALE GENOMIC DNA]</scope>
    <source>
        <strain evidence="18">AMDSBA3</strain>
    </source>
</reference>
<dbReference type="PANTHER" id="PTHR42743:SF11">
    <property type="entry name" value="AMINODEOXYCHORISMATE LYASE"/>
    <property type="match status" value="1"/>
</dbReference>
<dbReference type="AlphaFoldDB" id="A0A2T2WKN6"/>
<evidence type="ECO:0000256" key="5">
    <source>
        <dbReference type="ARBA" id="ARBA00005072"/>
    </source>
</evidence>
<evidence type="ECO:0000256" key="2">
    <source>
        <dbReference type="ARBA" id="ARBA00003109"/>
    </source>
</evidence>
<name>A0A2T2WKN6_9FIRM</name>
<comment type="similarity">
    <text evidence="6 15">Belongs to the class-IV pyridoxal-phosphate-dependent aminotransferase family.</text>
</comment>
<dbReference type="InterPro" id="IPR043132">
    <property type="entry name" value="BCAT-like_C"/>
</dbReference>
<evidence type="ECO:0000256" key="16">
    <source>
        <dbReference type="RuleBase" id="RU004516"/>
    </source>
</evidence>
<keyword evidence="8 17" id="KW-0028">Amino-acid biosynthesis</keyword>
<evidence type="ECO:0000256" key="4">
    <source>
        <dbReference type="ARBA" id="ARBA00004931"/>
    </source>
</evidence>
<dbReference type="Proteomes" id="UP000241848">
    <property type="component" value="Unassembled WGS sequence"/>
</dbReference>